<dbReference type="GO" id="GO:0005743">
    <property type="term" value="C:mitochondrial inner membrane"/>
    <property type="evidence" value="ECO:0007669"/>
    <property type="project" value="UniProtKB-SubCell"/>
</dbReference>
<keyword evidence="12" id="KW-0496">Mitochondrion</keyword>
<evidence type="ECO:0000256" key="11">
    <source>
        <dbReference type="ARBA" id="ARBA00022990"/>
    </source>
</evidence>
<evidence type="ECO:0000259" key="17">
    <source>
        <dbReference type="Pfam" id="PF05347"/>
    </source>
</evidence>
<evidence type="ECO:0000256" key="16">
    <source>
        <dbReference type="SAM" id="MobiDB-lite"/>
    </source>
</evidence>
<evidence type="ECO:0000256" key="10">
    <source>
        <dbReference type="ARBA" id="ARBA00022982"/>
    </source>
</evidence>
<evidence type="ECO:0000256" key="9">
    <source>
        <dbReference type="ARBA" id="ARBA00022792"/>
    </source>
</evidence>
<feature type="region of interest" description="Disordered" evidence="16">
    <location>
        <begin position="68"/>
        <end position="94"/>
    </location>
</feature>
<keyword evidence="8" id="KW-0679">Respiratory chain</keyword>
<dbReference type="Pfam" id="PF05347">
    <property type="entry name" value="Complex1_LYR"/>
    <property type="match status" value="1"/>
</dbReference>
<evidence type="ECO:0000256" key="8">
    <source>
        <dbReference type="ARBA" id="ARBA00022660"/>
    </source>
</evidence>
<comment type="subunit">
    <text evidence="4">Mammalian complex I is composed of 45 different subunits.</text>
</comment>
<dbReference type="InterPro" id="IPR033034">
    <property type="entry name" value="NDUFB9"/>
</dbReference>
<keyword evidence="10" id="KW-0249">Electron transport</keyword>
<dbReference type="OrthoDB" id="13598at2759"/>
<gene>
    <name evidence="18" type="ORF">C2G38_2253925</name>
</gene>
<sequence length="106" mass="12517">MSQVSFSVAHKRCVTSLYRRALKTSLDWIIDREAWRRKAVEIRARFDANKNVRSIKHLRALLEDAENELRKHSHPDPYRYPTAPGGSKWERNIPPLPHITIREHSH</sequence>
<accession>A0A397U4T3</accession>
<name>A0A397U4T3_9GLOM</name>
<evidence type="ECO:0000256" key="2">
    <source>
        <dbReference type="ARBA" id="ARBA00004443"/>
    </source>
</evidence>
<comment type="subcellular location">
    <subcellularLocation>
        <location evidence="2">Mitochondrion inner membrane</location>
        <topology evidence="2">Peripheral membrane protein</topology>
        <orientation evidence="2">Matrix side</orientation>
    </subcellularLocation>
</comment>
<comment type="similarity">
    <text evidence="3">Belongs to the complex I LYR family.</text>
</comment>
<comment type="function">
    <text evidence="1">Accessory subunit of the mitochondrial membrane respiratory chain NADH dehydrogenase (Complex I), that is believed to be not involved in catalysis. Complex I functions in the transfer of electrons from NADH to the respiratory chain. The immediate electron acceptor for the enzyme is believed to be ubiquinone.</text>
</comment>
<dbReference type="EMBL" id="QKWP01002018">
    <property type="protein sequence ID" value="RIB05242.1"/>
    <property type="molecule type" value="Genomic_DNA"/>
</dbReference>
<feature type="domain" description="Complex 1 LYR protein" evidence="17">
    <location>
        <begin position="13"/>
        <end position="70"/>
    </location>
</feature>
<evidence type="ECO:0000256" key="13">
    <source>
        <dbReference type="ARBA" id="ARBA00023136"/>
    </source>
</evidence>
<evidence type="ECO:0000313" key="18">
    <source>
        <dbReference type="EMBL" id="RIB05242.1"/>
    </source>
</evidence>
<evidence type="ECO:0000256" key="7">
    <source>
        <dbReference type="ARBA" id="ARBA00022553"/>
    </source>
</evidence>
<evidence type="ECO:0000256" key="14">
    <source>
        <dbReference type="ARBA" id="ARBA00030192"/>
    </source>
</evidence>
<dbReference type="AlphaFoldDB" id="A0A397U4T3"/>
<protein>
    <recommendedName>
        <fullName evidence="5">NADH dehydrogenase [ubiquinone] 1 beta subcomplex subunit 9</fullName>
    </recommendedName>
    <alternativeName>
        <fullName evidence="14">Complex I-B22</fullName>
    </alternativeName>
    <alternativeName>
        <fullName evidence="15">NADH-ubiquinone oxidoreductase B22 subunit</fullName>
    </alternativeName>
</protein>
<keyword evidence="13" id="KW-0472">Membrane</keyword>
<feature type="compositionally biased region" description="Basic and acidic residues" evidence="16">
    <location>
        <begin position="68"/>
        <end position="77"/>
    </location>
</feature>
<keyword evidence="6" id="KW-0813">Transport</keyword>
<dbReference type="PANTHER" id="PTHR12868:SF0">
    <property type="entry name" value="NADH DEHYDROGENASE [UBIQUINONE] 1 BETA SUBCOMPLEX SUBUNIT 9"/>
    <property type="match status" value="1"/>
</dbReference>
<keyword evidence="9" id="KW-0999">Mitochondrion inner membrane</keyword>
<reference evidence="18 19" key="1">
    <citation type="submission" date="2018-06" db="EMBL/GenBank/DDBJ databases">
        <title>Comparative genomics reveals the genomic features of Rhizophagus irregularis, R. cerebriforme, R. diaphanum and Gigaspora rosea, and their symbiotic lifestyle signature.</title>
        <authorList>
            <person name="Morin E."/>
            <person name="San Clemente H."/>
            <person name="Chen E.C.H."/>
            <person name="De La Providencia I."/>
            <person name="Hainaut M."/>
            <person name="Kuo A."/>
            <person name="Kohler A."/>
            <person name="Murat C."/>
            <person name="Tang N."/>
            <person name="Roy S."/>
            <person name="Loubradou J."/>
            <person name="Henrissat B."/>
            <person name="Grigoriev I.V."/>
            <person name="Corradi N."/>
            <person name="Roux C."/>
            <person name="Martin F.M."/>
        </authorList>
    </citation>
    <scope>NUCLEOTIDE SEQUENCE [LARGE SCALE GENOMIC DNA]</scope>
    <source>
        <strain evidence="18 19">DAOM 194757</strain>
    </source>
</reference>
<evidence type="ECO:0000256" key="15">
    <source>
        <dbReference type="ARBA" id="ARBA00032528"/>
    </source>
</evidence>
<dbReference type="CDD" id="cd20263">
    <property type="entry name" value="Complex1_LYR_NDUFB9_LYRM3"/>
    <property type="match status" value="1"/>
</dbReference>
<keyword evidence="7" id="KW-0597">Phosphoprotein</keyword>
<evidence type="ECO:0000313" key="19">
    <source>
        <dbReference type="Proteomes" id="UP000266673"/>
    </source>
</evidence>
<evidence type="ECO:0000256" key="6">
    <source>
        <dbReference type="ARBA" id="ARBA00022448"/>
    </source>
</evidence>
<dbReference type="InterPro" id="IPR045292">
    <property type="entry name" value="Complex1_LYR_NDUFB9_LYRM3"/>
</dbReference>
<evidence type="ECO:0000256" key="12">
    <source>
        <dbReference type="ARBA" id="ARBA00023128"/>
    </source>
</evidence>
<evidence type="ECO:0000256" key="3">
    <source>
        <dbReference type="ARBA" id="ARBA00009508"/>
    </source>
</evidence>
<organism evidence="18 19">
    <name type="scientific">Gigaspora rosea</name>
    <dbReference type="NCBI Taxonomy" id="44941"/>
    <lineage>
        <taxon>Eukaryota</taxon>
        <taxon>Fungi</taxon>
        <taxon>Fungi incertae sedis</taxon>
        <taxon>Mucoromycota</taxon>
        <taxon>Glomeromycotina</taxon>
        <taxon>Glomeromycetes</taxon>
        <taxon>Diversisporales</taxon>
        <taxon>Gigasporaceae</taxon>
        <taxon>Gigaspora</taxon>
    </lineage>
</organism>
<proteinExistence type="inferred from homology"/>
<dbReference type="InterPro" id="IPR008011">
    <property type="entry name" value="Complex1_LYR_dom"/>
</dbReference>
<keyword evidence="19" id="KW-1185">Reference proteome</keyword>
<evidence type="ECO:0000256" key="1">
    <source>
        <dbReference type="ARBA" id="ARBA00002920"/>
    </source>
</evidence>
<evidence type="ECO:0000256" key="5">
    <source>
        <dbReference type="ARBA" id="ARBA00018684"/>
    </source>
</evidence>
<dbReference type="GO" id="GO:0006120">
    <property type="term" value="P:mitochondrial electron transport, NADH to ubiquinone"/>
    <property type="evidence" value="ECO:0007669"/>
    <property type="project" value="InterPro"/>
</dbReference>
<keyword evidence="11" id="KW-0007">Acetylation</keyword>
<dbReference type="STRING" id="44941.A0A397U4T3"/>
<comment type="caution">
    <text evidence="18">The sequence shown here is derived from an EMBL/GenBank/DDBJ whole genome shotgun (WGS) entry which is preliminary data.</text>
</comment>
<evidence type="ECO:0000256" key="4">
    <source>
        <dbReference type="ARBA" id="ARBA00011790"/>
    </source>
</evidence>
<dbReference type="Proteomes" id="UP000266673">
    <property type="component" value="Unassembled WGS sequence"/>
</dbReference>
<dbReference type="PANTHER" id="PTHR12868">
    <property type="entry name" value="NADH-UBIQUINONE OXIDOREDUCTASE B22 SUBUNIT"/>
    <property type="match status" value="1"/>
</dbReference>